<organism evidence="2 5">
    <name type="scientific">Azotobacter beijerinckii</name>
    <dbReference type="NCBI Taxonomy" id="170623"/>
    <lineage>
        <taxon>Bacteria</taxon>
        <taxon>Pseudomonadati</taxon>
        <taxon>Pseudomonadota</taxon>
        <taxon>Gammaproteobacteria</taxon>
        <taxon>Pseudomonadales</taxon>
        <taxon>Pseudomonadaceae</taxon>
        <taxon>Azotobacter</taxon>
    </lineage>
</organism>
<sequence>MPWIVLLLALLGESRADPLAAAQERFQALTSYRATVRRIAGGSERQVLRYFYRKPGWIRMEFVRPHEGLVLIYDPGEHRVRVWPLGLDGLPRLSFDPDNTLIRGPHGLRVDHTDVGTQLANFRALQAHGKLTVLGDGEVAARPVVGFEIGGLAETSRPDVRRYRIWLAQDSLFPLRFETFGSDGRLIERVDLADAEIDVPFPRRFFTP</sequence>
<evidence type="ECO:0000313" key="5">
    <source>
        <dbReference type="Proteomes" id="UP000199005"/>
    </source>
</evidence>
<dbReference type="STRING" id="170623.SAMN04244579_01122"/>
<dbReference type="Gene3D" id="2.50.20.10">
    <property type="entry name" value="Lipoprotein localisation LolA/LolB/LppX"/>
    <property type="match status" value="1"/>
</dbReference>
<dbReference type="Proteomes" id="UP000199250">
    <property type="component" value="Unassembled WGS sequence"/>
</dbReference>
<dbReference type="Proteomes" id="UP000199005">
    <property type="component" value="Unassembled WGS sequence"/>
</dbReference>
<evidence type="ECO:0000313" key="2">
    <source>
        <dbReference type="EMBL" id="SEI55404.1"/>
    </source>
</evidence>
<evidence type="ECO:0000313" key="4">
    <source>
        <dbReference type="EMBL" id="SEQ56941.1"/>
    </source>
</evidence>
<dbReference type="EMBL" id="FOFJ01000013">
    <property type="protein sequence ID" value="SEQ56941.1"/>
    <property type="molecule type" value="Genomic_DNA"/>
</dbReference>
<proteinExistence type="predicted"/>
<evidence type="ECO:0000259" key="1">
    <source>
        <dbReference type="Pfam" id="PF03888"/>
    </source>
</evidence>
<gene>
    <name evidence="3" type="ORF">SAMN04244572_02120</name>
    <name evidence="4" type="ORF">SAMN04244573_01829</name>
    <name evidence="2" type="ORF">SAMN04244579_01122</name>
</gene>
<dbReference type="Proteomes" id="UP000199267">
    <property type="component" value="Unassembled WGS sequence"/>
</dbReference>
<dbReference type="EMBL" id="FNYQ01000031">
    <property type="protein sequence ID" value="SEI92314.1"/>
    <property type="molecule type" value="Genomic_DNA"/>
</dbReference>
<evidence type="ECO:0000313" key="3">
    <source>
        <dbReference type="EMBL" id="SEI92314.1"/>
    </source>
</evidence>
<dbReference type="AlphaFoldDB" id="A0A1H6RPU7"/>
<dbReference type="RefSeq" id="WP_244158832.1">
    <property type="nucleotide sequence ID" value="NZ_FNYO01000009.1"/>
</dbReference>
<protein>
    <submittedName>
        <fullName evidence="2">Outer membrane lipoprotein-sorting protein</fullName>
    </submittedName>
</protein>
<keyword evidence="2" id="KW-0449">Lipoprotein</keyword>
<dbReference type="InterPro" id="IPR033434">
    <property type="entry name" value="MucB/RseB_N"/>
</dbReference>
<evidence type="ECO:0000313" key="7">
    <source>
        <dbReference type="Proteomes" id="UP000199267"/>
    </source>
</evidence>
<dbReference type="EMBL" id="FNYO01000009">
    <property type="protein sequence ID" value="SEI55404.1"/>
    <property type="molecule type" value="Genomic_DNA"/>
</dbReference>
<dbReference type="Pfam" id="PF03888">
    <property type="entry name" value="MucB_RseB"/>
    <property type="match status" value="1"/>
</dbReference>
<accession>A0A1H6RPU7</accession>
<evidence type="ECO:0000313" key="6">
    <source>
        <dbReference type="Proteomes" id="UP000199250"/>
    </source>
</evidence>
<feature type="domain" description="MucB/RseB N-terminal" evidence="1">
    <location>
        <begin position="120"/>
        <end position="203"/>
    </location>
</feature>
<reference evidence="5 6" key="1">
    <citation type="submission" date="2016-10" db="EMBL/GenBank/DDBJ databases">
        <authorList>
            <person name="de Groot N.N."/>
        </authorList>
    </citation>
    <scope>NUCLEOTIDE SEQUENCE [LARGE SCALE GENOMIC DNA]</scope>
    <source>
        <strain evidence="2 5">DSM 1041</strain>
        <strain evidence="3 6">DSM 373</strain>
        <strain evidence="4 7">DSM 378</strain>
    </source>
</reference>
<name>A0A1H6RPU7_9GAMM</name>